<evidence type="ECO:0000313" key="2">
    <source>
        <dbReference type="EMBL" id="MED6223687.1"/>
    </source>
</evidence>
<accession>A0ABU6ZNV7</accession>
<feature type="compositionally biased region" description="Basic and acidic residues" evidence="1">
    <location>
        <begin position="121"/>
        <end position="130"/>
    </location>
</feature>
<evidence type="ECO:0000256" key="1">
    <source>
        <dbReference type="SAM" id="MobiDB-lite"/>
    </source>
</evidence>
<comment type="caution">
    <text evidence="2">The sequence shown here is derived from an EMBL/GenBank/DDBJ whole genome shotgun (WGS) entry which is preliminary data.</text>
</comment>
<keyword evidence="3" id="KW-1185">Reference proteome</keyword>
<feature type="region of interest" description="Disordered" evidence="1">
    <location>
        <begin position="53"/>
        <end position="130"/>
    </location>
</feature>
<sequence length="130" mass="14907">MVLVQFSKLSIRGSIHEIGLLHFLKTAGFQLDYITETFSFKVGNVEETFHPVRPPASFDKSAHQVQLGNEGYSGRQVVSKIENHRSEDSRRRTEKDKGSRNTPPHTKKKKKDPMNRVSKARNREKGSSKW</sequence>
<protein>
    <submittedName>
        <fullName evidence="2">Uncharacterized protein</fullName>
    </submittedName>
</protein>
<dbReference type="Proteomes" id="UP001341840">
    <property type="component" value="Unassembled WGS sequence"/>
</dbReference>
<name>A0ABU6ZNV7_9FABA</name>
<dbReference type="EMBL" id="JASCZI010272864">
    <property type="protein sequence ID" value="MED6223687.1"/>
    <property type="molecule type" value="Genomic_DNA"/>
</dbReference>
<proteinExistence type="predicted"/>
<feature type="compositionally biased region" description="Basic and acidic residues" evidence="1">
    <location>
        <begin position="81"/>
        <end position="99"/>
    </location>
</feature>
<organism evidence="2 3">
    <name type="scientific">Stylosanthes scabra</name>
    <dbReference type="NCBI Taxonomy" id="79078"/>
    <lineage>
        <taxon>Eukaryota</taxon>
        <taxon>Viridiplantae</taxon>
        <taxon>Streptophyta</taxon>
        <taxon>Embryophyta</taxon>
        <taxon>Tracheophyta</taxon>
        <taxon>Spermatophyta</taxon>
        <taxon>Magnoliopsida</taxon>
        <taxon>eudicotyledons</taxon>
        <taxon>Gunneridae</taxon>
        <taxon>Pentapetalae</taxon>
        <taxon>rosids</taxon>
        <taxon>fabids</taxon>
        <taxon>Fabales</taxon>
        <taxon>Fabaceae</taxon>
        <taxon>Papilionoideae</taxon>
        <taxon>50 kb inversion clade</taxon>
        <taxon>dalbergioids sensu lato</taxon>
        <taxon>Dalbergieae</taxon>
        <taxon>Pterocarpus clade</taxon>
        <taxon>Stylosanthes</taxon>
    </lineage>
</organism>
<reference evidence="2 3" key="1">
    <citation type="journal article" date="2023" name="Plants (Basel)">
        <title>Bridging the Gap: Combining Genomics and Transcriptomics Approaches to Understand Stylosanthes scabra, an Orphan Legume from the Brazilian Caatinga.</title>
        <authorList>
            <person name="Ferreira-Neto J.R.C."/>
            <person name="da Silva M.D."/>
            <person name="Binneck E."/>
            <person name="de Melo N.F."/>
            <person name="da Silva R.H."/>
            <person name="de Melo A.L.T.M."/>
            <person name="Pandolfi V."/>
            <person name="Bustamante F.O."/>
            <person name="Brasileiro-Vidal A.C."/>
            <person name="Benko-Iseppon A.M."/>
        </authorList>
    </citation>
    <scope>NUCLEOTIDE SEQUENCE [LARGE SCALE GENOMIC DNA]</scope>
    <source>
        <tissue evidence="2">Leaves</tissue>
    </source>
</reference>
<gene>
    <name evidence="2" type="ORF">PIB30_076506</name>
</gene>
<evidence type="ECO:0000313" key="3">
    <source>
        <dbReference type="Proteomes" id="UP001341840"/>
    </source>
</evidence>